<feature type="domain" description="Metallo-beta-lactamase" evidence="1">
    <location>
        <begin position="46"/>
        <end position="245"/>
    </location>
</feature>
<dbReference type="AlphaFoldDB" id="A0AAJ2NPC2"/>
<evidence type="ECO:0000259" key="1">
    <source>
        <dbReference type="SMART" id="SM00849"/>
    </source>
</evidence>
<protein>
    <submittedName>
        <fullName evidence="2">ComEC/Rec2 family competence protein</fullName>
    </submittedName>
</protein>
<accession>A0AAJ2NPC2</accession>
<dbReference type="PANTHER" id="PTHR30619:SF7">
    <property type="entry name" value="BETA-LACTAMASE DOMAIN PROTEIN"/>
    <property type="match status" value="1"/>
</dbReference>
<dbReference type="SMART" id="SM00849">
    <property type="entry name" value="Lactamase_B"/>
    <property type="match status" value="1"/>
</dbReference>
<gene>
    <name evidence="2" type="ORF">RYX45_12845</name>
</gene>
<reference evidence="2" key="1">
    <citation type="submission" date="2023-10" db="EMBL/GenBank/DDBJ databases">
        <title>Screening of Alkalihalophilus pseudofirmusBZ-TG-HK211 and Its Alleviation of Salt Stress on Rapeseed Growth.</title>
        <authorList>
            <person name="Zhao B."/>
            <person name="Guo T."/>
        </authorList>
    </citation>
    <scope>NUCLEOTIDE SEQUENCE</scope>
    <source>
        <strain evidence="2">BZ-TG-HK211</strain>
    </source>
</reference>
<sequence>MMTFGKTTWVKIALVFTFILTLILSTGTSIASASSNLQVHFIDVGQGDAILVKLPNGEHMLVDAGDNHYGATVVNYIQNQNIASLDYVVGTHPHADHIGGLDDVINRFLIGEVYMPNATATTQTYYDVLTAIDQKGLSITRARAGLTLLNTTVDGKNFSISMIAPIRDSYSNMNDYSAVIRIVYGSTSFLLTGDAEHLSENDMLSSNAPLASTILKIGHHGSSTSTTESFLDRVNPSAAILSVGANNRYGHPNQSTIDRLQARGISIYRTDLNGSIVFTTSGAGWLVNKQAWWRP</sequence>
<dbReference type="Pfam" id="PF00753">
    <property type="entry name" value="Lactamase_B"/>
    <property type="match status" value="1"/>
</dbReference>
<proteinExistence type="predicted"/>
<dbReference type="RefSeq" id="WP_331377415.1">
    <property type="nucleotide sequence ID" value="NZ_CP144224.1"/>
</dbReference>
<dbReference type="InterPro" id="IPR052159">
    <property type="entry name" value="Competence_DNA_uptake"/>
</dbReference>
<dbReference type="SUPFAM" id="SSF56281">
    <property type="entry name" value="Metallo-hydrolase/oxidoreductase"/>
    <property type="match status" value="1"/>
</dbReference>
<evidence type="ECO:0000313" key="2">
    <source>
        <dbReference type="EMBL" id="MDV2886071.1"/>
    </source>
</evidence>
<dbReference type="InterPro" id="IPR036866">
    <property type="entry name" value="RibonucZ/Hydroxyglut_hydro"/>
</dbReference>
<dbReference type="Proteomes" id="UP001285636">
    <property type="component" value="Unassembled WGS sequence"/>
</dbReference>
<comment type="caution">
    <text evidence="2">The sequence shown here is derived from an EMBL/GenBank/DDBJ whole genome shotgun (WGS) entry which is preliminary data.</text>
</comment>
<dbReference type="CDD" id="cd07731">
    <property type="entry name" value="ComA-like_MBL-fold"/>
    <property type="match status" value="1"/>
</dbReference>
<dbReference type="Gene3D" id="3.60.15.10">
    <property type="entry name" value="Ribonuclease Z/Hydroxyacylglutathione hydrolase-like"/>
    <property type="match status" value="1"/>
</dbReference>
<dbReference type="EMBL" id="JAWJAY010000002">
    <property type="protein sequence ID" value="MDV2886071.1"/>
    <property type="molecule type" value="Genomic_DNA"/>
</dbReference>
<organism evidence="2 3">
    <name type="scientific">Alkalihalophilus pseudofirmus</name>
    <name type="common">Bacillus pseudofirmus</name>
    <dbReference type="NCBI Taxonomy" id="79885"/>
    <lineage>
        <taxon>Bacteria</taxon>
        <taxon>Bacillati</taxon>
        <taxon>Bacillota</taxon>
        <taxon>Bacilli</taxon>
        <taxon>Bacillales</taxon>
        <taxon>Bacillaceae</taxon>
        <taxon>Alkalihalophilus</taxon>
    </lineage>
</organism>
<evidence type="ECO:0000313" key="3">
    <source>
        <dbReference type="Proteomes" id="UP001285636"/>
    </source>
</evidence>
<name>A0AAJ2NPC2_ALKPS</name>
<dbReference type="PANTHER" id="PTHR30619">
    <property type="entry name" value="DNA INTERNALIZATION/COMPETENCE PROTEIN COMEC/REC2"/>
    <property type="match status" value="1"/>
</dbReference>
<dbReference type="InterPro" id="IPR001279">
    <property type="entry name" value="Metallo-B-lactamas"/>
</dbReference>
<dbReference type="InterPro" id="IPR035681">
    <property type="entry name" value="ComA-like_MBL"/>
</dbReference>